<dbReference type="AlphaFoldDB" id="A0A1Z1MND7"/>
<dbReference type="RefSeq" id="YP_009398250.1">
    <property type="nucleotide sequence ID" value="NC_035291.1"/>
</dbReference>
<keyword evidence="7" id="KW-0934">Plastid</keyword>
<dbReference type="Gene3D" id="1.10.8.10">
    <property type="entry name" value="DNA helicase RuvA subunit, C-terminal domain"/>
    <property type="match status" value="1"/>
</dbReference>
<dbReference type="Gene3D" id="3.30.479.20">
    <property type="entry name" value="Elongation factor Ts, dimerisation domain"/>
    <property type="match status" value="1"/>
</dbReference>
<dbReference type="GeneID" id="33360752"/>
<keyword evidence="5" id="KW-0496">Mitochondrion</keyword>
<organism evidence="7">
    <name type="scientific">Thaumatella adunca</name>
    <dbReference type="NCBI Taxonomy" id="2006976"/>
    <lineage>
        <taxon>Eukaryota</taxon>
        <taxon>Rhodophyta</taxon>
        <taxon>Florideophyceae</taxon>
        <taxon>Rhodymeniophycidae</taxon>
        <taxon>Ceramiales</taxon>
        <taxon>Rhodomelaceae</taxon>
        <taxon>Thaumatella</taxon>
    </lineage>
</organism>
<keyword evidence="7" id="KW-0150">Chloroplast</keyword>
<dbReference type="HAMAP" id="MF_00050">
    <property type="entry name" value="EF_Ts"/>
    <property type="match status" value="1"/>
</dbReference>
<dbReference type="PANTHER" id="PTHR11741">
    <property type="entry name" value="ELONGATION FACTOR TS"/>
    <property type="match status" value="1"/>
</dbReference>
<dbReference type="GO" id="GO:0009507">
    <property type="term" value="C:chloroplast"/>
    <property type="evidence" value="ECO:0007669"/>
    <property type="project" value="UniProtKB-SubCell"/>
</dbReference>
<keyword evidence="2 4" id="KW-0251">Elongation factor</keyword>
<evidence type="ECO:0000256" key="2">
    <source>
        <dbReference type="ARBA" id="ARBA00022768"/>
    </source>
</evidence>
<dbReference type="InterPro" id="IPR009060">
    <property type="entry name" value="UBA-like_sf"/>
</dbReference>
<dbReference type="FunFam" id="1.10.8.10:FF:000001">
    <property type="entry name" value="Elongation factor Ts"/>
    <property type="match status" value="1"/>
</dbReference>
<dbReference type="InterPro" id="IPR018101">
    <property type="entry name" value="Transl_elong_Ts_CS"/>
</dbReference>
<reference evidence="7" key="1">
    <citation type="journal article" date="2017" name="J. Phycol.">
        <title>Analysis of chloroplast genomes and a supermatrix inform reclassification of the Rhodomelaceae (Rhodophyta).</title>
        <authorList>
            <person name="Diaz-Tapia P."/>
            <person name="Maggs C.A."/>
            <person name="West J.A."/>
            <person name="Verbruggen H."/>
        </authorList>
    </citation>
    <scope>NUCLEOTIDE SEQUENCE</scope>
    <source>
        <strain evidence="7">PD1388</strain>
    </source>
</reference>
<comment type="function">
    <text evidence="4">Associates with the EF-Tu.GDP complex and induces the exchange of GDP to GTP. It remains bound to the aminoacyl-tRNA.EF-Tu.GTP complex up to the GTP hydrolysis stage on the ribosome.</text>
</comment>
<accession>A0A1Z1MND7</accession>
<name>A0A1Z1MND7_9FLOR</name>
<dbReference type="PANTHER" id="PTHR11741:SF0">
    <property type="entry name" value="ELONGATION FACTOR TS, MITOCHONDRIAL"/>
    <property type="match status" value="1"/>
</dbReference>
<dbReference type="InterPro" id="IPR014039">
    <property type="entry name" value="Transl_elong_EFTs/EF1B_dimer"/>
</dbReference>
<dbReference type="InterPro" id="IPR036402">
    <property type="entry name" value="EF-Ts_dimer_sf"/>
</dbReference>
<comment type="subcellular location">
    <subcellularLocation>
        <location evidence="5">Mitochondrion</location>
    </subcellularLocation>
    <subcellularLocation>
        <location evidence="4">Plastid</location>
        <location evidence="4">Chloroplast</location>
    </subcellularLocation>
</comment>
<dbReference type="GO" id="GO:0003746">
    <property type="term" value="F:translation elongation factor activity"/>
    <property type="evidence" value="ECO:0007669"/>
    <property type="project" value="UniProtKB-UniRule"/>
</dbReference>
<dbReference type="EMBL" id="MF101447">
    <property type="protein sequence ID" value="ARW67436.1"/>
    <property type="molecule type" value="Genomic_DNA"/>
</dbReference>
<dbReference type="CDD" id="cd14275">
    <property type="entry name" value="UBA_EF-Ts"/>
    <property type="match status" value="1"/>
</dbReference>
<protein>
    <recommendedName>
        <fullName evidence="4 5">Multifunctional fusion protein</fullName>
    </recommendedName>
    <domain>
        <recommendedName>
            <fullName evidence="4">Elongation factor Ts, chloroplastic</fullName>
            <shortName evidence="4">EF-Ts</shortName>
        </recommendedName>
    </domain>
    <domain>
        <recommendedName>
            <fullName evidence="5">Elongation factor Ts, mitochondrial</fullName>
            <shortName evidence="5">EF-TsMt</shortName>
        </recommendedName>
    </domain>
</protein>
<evidence type="ECO:0000313" key="7">
    <source>
        <dbReference type="EMBL" id="ARW67436.1"/>
    </source>
</evidence>
<evidence type="ECO:0000256" key="3">
    <source>
        <dbReference type="ARBA" id="ARBA00022917"/>
    </source>
</evidence>
<dbReference type="SUPFAM" id="SSF46934">
    <property type="entry name" value="UBA-like"/>
    <property type="match status" value="1"/>
</dbReference>
<gene>
    <name evidence="4 7" type="primary">tsf</name>
</gene>
<feature type="domain" description="Translation elongation factor EFTs/EF1B dimerisation" evidence="6">
    <location>
        <begin position="59"/>
        <end position="200"/>
    </location>
</feature>
<dbReference type="SUPFAM" id="SSF54713">
    <property type="entry name" value="Elongation factor Ts (EF-Ts), dimerisation domain"/>
    <property type="match status" value="1"/>
</dbReference>
<evidence type="ECO:0000256" key="1">
    <source>
        <dbReference type="ARBA" id="ARBA00005532"/>
    </source>
</evidence>
<dbReference type="GO" id="GO:0005739">
    <property type="term" value="C:mitochondrion"/>
    <property type="evidence" value="ECO:0007669"/>
    <property type="project" value="UniProtKB-SubCell"/>
</dbReference>
<keyword evidence="3 4" id="KW-0648">Protein biosynthesis</keyword>
<dbReference type="PROSITE" id="PS01127">
    <property type="entry name" value="EF_TS_2"/>
    <property type="match status" value="1"/>
</dbReference>
<dbReference type="InterPro" id="IPR001816">
    <property type="entry name" value="Transl_elong_EFTs/EF1B"/>
</dbReference>
<geneLocation type="chloroplast" evidence="7"/>
<comment type="similarity">
    <text evidence="1 4">Belongs to the EF-Ts family.</text>
</comment>
<dbReference type="NCBIfam" id="TIGR00116">
    <property type="entry name" value="tsf"/>
    <property type="match status" value="1"/>
</dbReference>
<sequence>MLKKISTNNIKELRNKTGAGMTDCKKALEASDGKIDIAIQTLRKKGLASADKKSNRLVTEGLVESYVHAGSRIGVLVELNCETDFVARQPEFRQLAKDVAMQIAACQSVQYVSQNDIPEKVILYEQNFELEKDDLLTKSIDIKNKIVQGRVEKRLQELSLLNQNFIKRHEITIEELIKQNISLWGENIKIRRFERFILGEGLESKNNTFTKEVSDMINNK</sequence>
<evidence type="ECO:0000256" key="5">
    <source>
        <dbReference type="HAMAP-Rule" id="MF_03135"/>
    </source>
</evidence>
<dbReference type="Gene3D" id="1.10.286.20">
    <property type="match status" value="1"/>
</dbReference>
<dbReference type="PROSITE" id="PS01126">
    <property type="entry name" value="EF_TS_1"/>
    <property type="match status" value="1"/>
</dbReference>
<proteinExistence type="inferred from homology"/>
<evidence type="ECO:0000256" key="4">
    <source>
        <dbReference type="HAMAP-Rule" id="MF_00050"/>
    </source>
</evidence>
<dbReference type="Pfam" id="PF00889">
    <property type="entry name" value="EF_TS"/>
    <property type="match status" value="1"/>
</dbReference>
<evidence type="ECO:0000259" key="6">
    <source>
        <dbReference type="Pfam" id="PF00889"/>
    </source>
</evidence>